<dbReference type="InterPro" id="IPR002347">
    <property type="entry name" value="SDR_fam"/>
</dbReference>
<dbReference type="PRINTS" id="PR00081">
    <property type="entry name" value="GDHRDH"/>
</dbReference>
<keyword evidence="5" id="KW-1185">Reference proteome</keyword>
<dbReference type="GeneID" id="87893526"/>
<dbReference type="Pfam" id="PF00106">
    <property type="entry name" value="adh_short"/>
    <property type="match status" value="1"/>
</dbReference>
<dbReference type="EMBL" id="JAFFGZ010000001">
    <property type="protein sequence ID" value="KAK4648174.1"/>
    <property type="molecule type" value="Genomic_DNA"/>
</dbReference>
<dbReference type="PANTHER" id="PTHR43963:SF6">
    <property type="entry name" value="CHAIN DEHYDROGENASE FAMILY PROTEIN, PUTATIVE (AFU_ORTHOLOGUE AFUA_3G15350)-RELATED"/>
    <property type="match status" value="1"/>
</dbReference>
<evidence type="ECO:0008006" key="6">
    <source>
        <dbReference type="Google" id="ProtNLM"/>
    </source>
</evidence>
<dbReference type="PANTHER" id="PTHR43963">
    <property type="entry name" value="CARBONYL REDUCTASE 1-RELATED"/>
    <property type="match status" value="1"/>
</dbReference>
<dbReference type="SUPFAM" id="SSF51735">
    <property type="entry name" value="NAD(P)-binding Rossmann-fold domains"/>
    <property type="match status" value="1"/>
</dbReference>
<dbReference type="InterPro" id="IPR036291">
    <property type="entry name" value="NAD(P)-bd_dom_sf"/>
</dbReference>
<evidence type="ECO:0000313" key="5">
    <source>
        <dbReference type="Proteomes" id="UP001322138"/>
    </source>
</evidence>
<evidence type="ECO:0000256" key="3">
    <source>
        <dbReference type="ARBA" id="ARBA00023002"/>
    </source>
</evidence>
<protein>
    <recommendedName>
        <fullName evidence="6">Dehydrogenase/reductase</fullName>
    </recommendedName>
</protein>
<dbReference type="Proteomes" id="UP001322138">
    <property type="component" value="Unassembled WGS sequence"/>
</dbReference>
<comment type="similarity">
    <text evidence="1">Belongs to the short-chain dehydrogenases/reductases (SDR) family.</text>
</comment>
<gene>
    <name evidence="4" type="ORF">QC761_107700</name>
</gene>
<dbReference type="Gene3D" id="3.40.50.720">
    <property type="entry name" value="NAD(P)-binding Rossmann-like Domain"/>
    <property type="match status" value="1"/>
</dbReference>
<evidence type="ECO:0000256" key="1">
    <source>
        <dbReference type="ARBA" id="ARBA00006484"/>
    </source>
</evidence>
<sequence>MTATMASPDTTIVLITGANQGIGFEIAKKLATEHKDYHVIMTGRRKQPLEEAVSSLKSRGLSVEPLILDVTSDASITAAVSHVSSTHGRLDVLINNAGISEHAFDNIPDISPRQKWAIILDTNVTSVAMVTDAFIPLMEKSAKVKRIVMMGSVMGSLTCRADKGHHCHVDTYTAYCASKTALNMLSLHYVIRFEKAEGEDGDGKGWKVNVCCPGYCSTNLNKFQGLKSVEEGAVNAVRLATMGGEGETGSYSAKEGRIPW</sequence>
<keyword evidence="3" id="KW-0560">Oxidoreductase</keyword>
<comment type="caution">
    <text evidence="4">The sequence shown here is derived from an EMBL/GenBank/DDBJ whole genome shotgun (WGS) entry which is preliminary data.</text>
</comment>
<organism evidence="4 5">
    <name type="scientific">Podospora bellae-mahoneyi</name>
    <dbReference type="NCBI Taxonomy" id="2093777"/>
    <lineage>
        <taxon>Eukaryota</taxon>
        <taxon>Fungi</taxon>
        <taxon>Dikarya</taxon>
        <taxon>Ascomycota</taxon>
        <taxon>Pezizomycotina</taxon>
        <taxon>Sordariomycetes</taxon>
        <taxon>Sordariomycetidae</taxon>
        <taxon>Sordariales</taxon>
        <taxon>Podosporaceae</taxon>
        <taxon>Podospora</taxon>
    </lineage>
</organism>
<dbReference type="RefSeq" id="XP_062737150.1">
    <property type="nucleotide sequence ID" value="XM_062874044.1"/>
</dbReference>
<evidence type="ECO:0000313" key="4">
    <source>
        <dbReference type="EMBL" id="KAK4648174.1"/>
    </source>
</evidence>
<keyword evidence="2" id="KW-0521">NADP</keyword>
<accession>A0ABR0FY70</accession>
<proteinExistence type="inferred from homology"/>
<reference evidence="4 5" key="1">
    <citation type="journal article" date="2023" name="bioRxiv">
        <title>High-quality genome assemblies of four members of thePodospora anserinaspecies complex.</title>
        <authorList>
            <person name="Ament-Velasquez S.L."/>
            <person name="Vogan A.A."/>
            <person name="Wallerman O."/>
            <person name="Hartmann F."/>
            <person name="Gautier V."/>
            <person name="Silar P."/>
            <person name="Giraud T."/>
            <person name="Johannesson H."/>
        </authorList>
    </citation>
    <scope>NUCLEOTIDE SEQUENCE [LARGE SCALE GENOMIC DNA]</scope>
    <source>
        <strain evidence="4 5">CBS 112042</strain>
    </source>
</reference>
<name>A0ABR0FY70_9PEZI</name>
<evidence type="ECO:0000256" key="2">
    <source>
        <dbReference type="ARBA" id="ARBA00022857"/>
    </source>
</evidence>